<accession>A0A486XKL7</accession>
<name>A0A486XKL7_9GAMM</name>
<protein>
    <submittedName>
        <fullName evidence="1">Uncharacterized protein</fullName>
    </submittedName>
</protein>
<proteinExistence type="predicted"/>
<dbReference type="AlphaFoldDB" id="A0A486XKL7"/>
<reference evidence="1" key="1">
    <citation type="submission" date="2019-04" db="EMBL/GenBank/DDBJ databases">
        <authorList>
            <person name="Brambilla D."/>
        </authorList>
    </citation>
    <scope>NUCLEOTIDE SEQUENCE</scope>
    <source>
        <strain evidence="1">BAL1</strain>
    </source>
</reference>
<gene>
    <name evidence="1" type="ORF">BAL341_1204</name>
</gene>
<evidence type="ECO:0000313" key="1">
    <source>
        <dbReference type="EMBL" id="VHO03054.1"/>
    </source>
</evidence>
<organism evidence="1">
    <name type="scientific">Rheinheimera sp. BAL341</name>
    <dbReference type="NCBI Taxonomy" id="1708203"/>
    <lineage>
        <taxon>Bacteria</taxon>
        <taxon>Pseudomonadati</taxon>
        <taxon>Pseudomonadota</taxon>
        <taxon>Gammaproteobacteria</taxon>
        <taxon>Chromatiales</taxon>
        <taxon>Chromatiaceae</taxon>
        <taxon>Rheinheimera</taxon>
    </lineage>
</organism>
<dbReference type="EMBL" id="CAAJGR010000078">
    <property type="protein sequence ID" value="VHO03054.1"/>
    <property type="molecule type" value="Genomic_DNA"/>
</dbReference>
<sequence>MQVFNTKFEHFAVAVEAKIADVTPMKDVVAGYGSAQGNAVGINAAQCCKRIISLLLQNSKVVSILSHYPFCRFLCLC</sequence>